<dbReference type="AlphaFoldDB" id="A0A1I0QDU1"/>
<proteinExistence type="predicted"/>
<gene>
    <name evidence="1" type="ORF">SAMN04487850_2373</name>
</gene>
<evidence type="ECO:0000313" key="2">
    <source>
        <dbReference type="Proteomes" id="UP000199373"/>
    </source>
</evidence>
<dbReference type="Proteomes" id="UP000199373">
    <property type="component" value="Unassembled WGS sequence"/>
</dbReference>
<reference evidence="1 2" key="1">
    <citation type="submission" date="2016-10" db="EMBL/GenBank/DDBJ databases">
        <authorList>
            <person name="de Groot N.N."/>
        </authorList>
    </citation>
    <scope>NUCLEOTIDE SEQUENCE [LARGE SCALE GENOMIC DNA]</scope>
    <source>
        <strain evidence="1 2">TC2-24</strain>
    </source>
</reference>
<protein>
    <submittedName>
        <fullName evidence="1">Uncharacterized protein</fullName>
    </submittedName>
</protein>
<name>A0A1I0QDU1_9BACT</name>
<dbReference type="EMBL" id="FOIQ01000006">
    <property type="protein sequence ID" value="SEW25070.1"/>
    <property type="molecule type" value="Genomic_DNA"/>
</dbReference>
<accession>A0A1I0QDU1</accession>
<sequence>MFFTSGNMNFFPFFFTTTAHFLGISLENREYLNLFTLLADYHILKQAN</sequence>
<organism evidence="1 2">
    <name type="scientific">Prevotella aff. ruminicola Tc2-24</name>
    <dbReference type="NCBI Taxonomy" id="81582"/>
    <lineage>
        <taxon>Bacteria</taxon>
        <taxon>Pseudomonadati</taxon>
        <taxon>Bacteroidota</taxon>
        <taxon>Bacteroidia</taxon>
        <taxon>Bacteroidales</taxon>
        <taxon>Prevotellaceae</taxon>
        <taxon>Prevotella</taxon>
    </lineage>
</organism>
<evidence type="ECO:0000313" key="1">
    <source>
        <dbReference type="EMBL" id="SEW25070.1"/>
    </source>
</evidence>
<keyword evidence="2" id="KW-1185">Reference proteome</keyword>